<reference evidence="2 3" key="1">
    <citation type="submission" date="2011-08" db="EMBL/GenBank/DDBJ databases">
        <authorList>
            <person name="Liu Z.J."/>
            <person name="Shi F.L."/>
            <person name="Lu J.Q."/>
            <person name="Li M."/>
            <person name="Wang Z.L."/>
        </authorList>
    </citation>
    <scope>NUCLEOTIDE SEQUENCE [LARGE SCALE GENOMIC DNA]</scope>
    <source>
        <strain evidence="2 3">USNM 41457</strain>
    </source>
</reference>
<feature type="transmembrane region" description="Helical" evidence="1">
    <location>
        <begin position="47"/>
        <end position="65"/>
    </location>
</feature>
<evidence type="ECO:0000313" key="2">
    <source>
        <dbReference type="EMBL" id="EJW02824.1"/>
    </source>
</evidence>
<keyword evidence="1" id="KW-0472">Membrane</keyword>
<name>J9D5K5_EDHAE</name>
<keyword evidence="3" id="KW-1185">Reference proteome</keyword>
<dbReference type="Proteomes" id="UP000003163">
    <property type="component" value="Unassembled WGS sequence"/>
</dbReference>
<dbReference type="VEuPathDB" id="MicrosporidiaDB:EDEG_02765"/>
<organism evidence="2 3">
    <name type="scientific">Edhazardia aedis (strain USNM 41457)</name>
    <name type="common">Microsporidian parasite</name>
    <dbReference type="NCBI Taxonomy" id="1003232"/>
    <lineage>
        <taxon>Eukaryota</taxon>
        <taxon>Fungi</taxon>
        <taxon>Fungi incertae sedis</taxon>
        <taxon>Microsporidia</taxon>
        <taxon>Edhazardia</taxon>
    </lineage>
</organism>
<dbReference type="InParanoid" id="J9D5K5"/>
<gene>
    <name evidence="2" type="ORF">EDEG_02765</name>
</gene>
<comment type="caution">
    <text evidence="2">The sequence shown here is derived from an EMBL/GenBank/DDBJ whole genome shotgun (WGS) entry which is preliminary data.</text>
</comment>
<feature type="transmembrane region" description="Helical" evidence="1">
    <location>
        <begin position="6"/>
        <end position="27"/>
    </location>
</feature>
<dbReference type="AlphaFoldDB" id="J9D5K5"/>
<proteinExistence type="predicted"/>
<dbReference type="HOGENOM" id="CLU_2291664_0_0_1"/>
<dbReference type="EMBL" id="AFBI03000054">
    <property type="protein sequence ID" value="EJW02824.1"/>
    <property type="molecule type" value="Genomic_DNA"/>
</dbReference>
<evidence type="ECO:0000256" key="1">
    <source>
        <dbReference type="SAM" id="Phobius"/>
    </source>
</evidence>
<reference evidence="3" key="2">
    <citation type="submission" date="2015-07" db="EMBL/GenBank/DDBJ databases">
        <title>Contrasting host-pathogen interactions and genome evolution in two generalist and specialist microsporidian pathogens of mosquitoes.</title>
        <authorList>
            <consortium name="The Broad Institute Genomics Platform"/>
            <consortium name="The Broad Institute Genome Sequencing Center for Infectious Disease"/>
            <person name="Cuomo C.A."/>
            <person name="Sanscrainte N.D."/>
            <person name="Goldberg J.M."/>
            <person name="Heiman D."/>
            <person name="Young S."/>
            <person name="Zeng Q."/>
            <person name="Becnel J.J."/>
            <person name="Birren B.W."/>
        </authorList>
    </citation>
    <scope>NUCLEOTIDE SEQUENCE [LARGE SCALE GENOMIC DNA]</scope>
    <source>
        <strain evidence="3">USNM 41457</strain>
    </source>
</reference>
<keyword evidence="1" id="KW-0812">Transmembrane</keyword>
<keyword evidence="1" id="KW-1133">Transmembrane helix</keyword>
<evidence type="ECO:0000313" key="3">
    <source>
        <dbReference type="Proteomes" id="UP000003163"/>
    </source>
</evidence>
<sequence length="101" mass="12405">MFFIYISIIILVFHLYCILSIITIATISDIHTITTIENKVVIIFKHFFLFLLIFLHRNIFLWFFLSMKYQNFSNIEIFLHWFFMHTNILLNKKCKYVFKTI</sequence>
<accession>J9D5K5</accession>
<protein>
    <submittedName>
        <fullName evidence="2">Uncharacterized protein</fullName>
    </submittedName>
</protein>